<keyword evidence="8" id="KW-1185">Reference proteome</keyword>
<evidence type="ECO:0000313" key="7">
    <source>
        <dbReference type="EMBL" id="OLN87069.1"/>
    </source>
</evidence>
<gene>
    <name evidence="7" type="ORF">CCHL11_06479</name>
</gene>
<evidence type="ECO:0000256" key="4">
    <source>
        <dbReference type="ARBA" id="ARBA00022989"/>
    </source>
</evidence>
<dbReference type="Pfam" id="PF06140">
    <property type="entry name" value="Ifi-6-16"/>
    <property type="match status" value="1"/>
</dbReference>
<evidence type="ECO:0000256" key="1">
    <source>
        <dbReference type="ARBA" id="ARBA00004141"/>
    </source>
</evidence>
<organism evidence="7 8">
    <name type="scientific">Colletotrichum chlorophyti</name>
    <dbReference type="NCBI Taxonomy" id="708187"/>
    <lineage>
        <taxon>Eukaryota</taxon>
        <taxon>Fungi</taxon>
        <taxon>Dikarya</taxon>
        <taxon>Ascomycota</taxon>
        <taxon>Pezizomycotina</taxon>
        <taxon>Sordariomycetes</taxon>
        <taxon>Hypocreomycetidae</taxon>
        <taxon>Glomerellales</taxon>
        <taxon>Glomerellaceae</taxon>
        <taxon>Colletotrichum</taxon>
    </lineage>
</organism>
<evidence type="ECO:0000256" key="3">
    <source>
        <dbReference type="ARBA" id="ARBA00022692"/>
    </source>
</evidence>
<evidence type="ECO:0000313" key="8">
    <source>
        <dbReference type="Proteomes" id="UP000186583"/>
    </source>
</evidence>
<evidence type="ECO:0000256" key="5">
    <source>
        <dbReference type="ARBA" id="ARBA00023136"/>
    </source>
</evidence>
<proteinExistence type="inferred from homology"/>
<evidence type="ECO:0000256" key="6">
    <source>
        <dbReference type="SAM" id="Phobius"/>
    </source>
</evidence>
<dbReference type="Gene3D" id="6.10.110.10">
    <property type="match status" value="1"/>
</dbReference>
<comment type="subcellular location">
    <subcellularLocation>
        <location evidence="1">Membrane</location>
        <topology evidence="1">Multi-pass membrane protein</topology>
    </subcellularLocation>
</comment>
<dbReference type="InterPro" id="IPR009311">
    <property type="entry name" value="IFI6/IFI27-like"/>
</dbReference>
<evidence type="ECO:0000256" key="2">
    <source>
        <dbReference type="ARBA" id="ARBA00007262"/>
    </source>
</evidence>
<dbReference type="STRING" id="708187.A0A1Q8RRV9"/>
<comment type="similarity">
    <text evidence="2">Belongs to the IFI6/IFI27 family.</text>
</comment>
<dbReference type="EMBL" id="MPGH01000105">
    <property type="protein sequence ID" value="OLN87069.1"/>
    <property type="molecule type" value="Genomic_DNA"/>
</dbReference>
<dbReference type="GO" id="GO:0016020">
    <property type="term" value="C:membrane"/>
    <property type="evidence" value="ECO:0007669"/>
    <property type="project" value="UniProtKB-SubCell"/>
</dbReference>
<protein>
    <submittedName>
        <fullName evidence="7">Uncharacterized protein</fullName>
    </submittedName>
</protein>
<dbReference type="OrthoDB" id="440424at2759"/>
<sequence length="187" mass="20409">MDCSRLFECFLGPTSSQSQRGQHCTAAEKHLGVISSQPVRPAQDAATEFINILRTAKKGGKDLEHRLRCIVSTTSWTEEIAKLILGGVETLVRNRDTVGQVVREAMDRAIDAAVSAFEFAKEHPVFVTVVALGILVIIAPWVMEALGFGEFGPVAGTFASWWQARYAGLVPKGSLFSFLQRLGMTRG</sequence>
<feature type="transmembrane region" description="Helical" evidence="6">
    <location>
        <begin position="125"/>
        <end position="143"/>
    </location>
</feature>
<comment type="caution">
    <text evidence="7">The sequence shown here is derived from an EMBL/GenBank/DDBJ whole genome shotgun (WGS) entry which is preliminary data.</text>
</comment>
<accession>A0A1Q8RRV9</accession>
<dbReference type="Proteomes" id="UP000186583">
    <property type="component" value="Unassembled WGS sequence"/>
</dbReference>
<name>A0A1Q8RRV9_9PEZI</name>
<keyword evidence="5 6" id="KW-0472">Membrane</keyword>
<keyword evidence="3 6" id="KW-0812">Transmembrane</keyword>
<keyword evidence="4 6" id="KW-1133">Transmembrane helix</keyword>
<dbReference type="InterPro" id="IPR038213">
    <property type="entry name" value="IFI6/IFI27-like_sf"/>
</dbReference>
<dbReference type="AlphaFoldDB" id="A0A1Q8RRV9"/>
<reference evidence="7 8" key="1">
    <citation type="submission" date="2016-11" db="EMBL/GenBank/DDBJ databases">
        <title>Draft Genome Assembly of Colletotrichum chlorophyti a pathogen of herbaceous plants.</title>
        <authorList>
            <person name="Gan P."/>
            <person name="Narusaka M."/>
            <person name="Tsushima A."/>
            <person name="Narusaka Y."/>
            <person name="Takano Y."/>
            <person name="Shirasu K."/>
        </authorList>
    </citation>
    <scope>NUCLEOTIDE SEQUENCE [LARGE SCALE GENOMIC DNA]</scope>
    <source>
        <strain evidence="7 8">NTL11</strain>
    </source>
</reference>